<evidence type="ECO:0000313" key="1">
    <source>
        <dbReference type="EMBL" id="JAS28465.1"/>
    </source>
</evidence>
<sequence>MKYPQVVPMPSAVQNWLEEQLEARGIDSAIYSRYILSLLYHDQPDISDLPSKPKEVNKRGYGRKRGRREDAWDLEQLKRSAAVECLKSACDQNCGLEALVDELCLKLKEEVRSEGDLPVVNTSISSESIHNSPPPSSNQDSALKYYAAFPPLNNKVSKYIENSAWSLSRPSAWSGKRVLGSSFGKNRTFSEGNNKEIKLSSESNWLEENKENQSYKKDGITKLRSRSTVKQHISEKVRRNMAKSLDRKDDDSFRFLRMRSDVGKNRRLYQLSSEVASNPNLAKLVSCSIKSIWTPEKAPENVFEDEDHHMDFYQQLLESPDSPNISQTSGHQQTAFIQCGTNITSSIWSEKIDLSMDCSLGTEGVSDLETGLPLTFGSGSIWSNKPKESNCDGGAKSSHIWCNGGECCFQVCGWNNKDVTDAMKKFSFAEKWSVVANTDIGEEENSFSINSSLNTLNHNKEDSSFTQVIPRTFSSVSNIVKDTNIVIPTFIQSPIVKKEEEDLLTSKRTHFRPIKHETASIPIPSTSNGLFPDGTTFPITGSLDQLSFHRTASGTMFLESDYNTKYMEYKNVEDEMQSEFVPKFKMSQNNKFCQTDDFSKVVGSVPFSSKIPPERADSEMYFPGDESLMQEMRRNDNRRGLEDTPALPDWGESFVKIGSWPSDWTGYSESEIWSNNNAGNQWRQFWNDGKNNKVTQEGKELLSNQSCIQNNAGNENQWRQFWNDGKDNEVTQGGKELFSKQSYIQNPELLLLSPNPGDNNQWRKFWDDGKDNVVGGDHVLHLRNEVTQEGEELLSNLSCIQNLILSHGYMDQKGRAQVQQTRPLECIIQNANSILFCVESDQKKNDRLFNGKTLKEQKWHLWSSQHVYSGTSSRQPVLHTSCHNRPLTL</sequence>
<dbReference type="EMBL" id="GEDC01008833">
    <property type="protein sequence ID" value="JAS28465.1"/>
    <property type="molecule type" value="Transcribed_RNA"/>
</dbReference>
<gene>
    <name evidence="1" type="ORF">g.38328</name>
</gene>
<protein>
    <submittedName>
        <fullName evidence="1">Uncharacterized protein</fullName>
    </submittedName>
</protein>
<name>A0A1B6DS24_9HEMI</name>
<organism evidence="1">
    <name type="scientific">Clastoptera arizonana</name>
    <name type="common">Arizona spittle bug</name>
    <dbReference type="NCBI Taxonomy" id="38151"/>
    <lineage>
        <taxon>Eukaryota</taxon>
        <taxon>Metazoa</taxon>
        <taxon>Ecdysozoa</taxon>
        <taxon>Arthropoda</taxon>
        <taxon>Hexapoda</taxon>
        <taxon>Insecta</taxon>
        <taxon>Pterygota</taxon>
        <taxon>Neoptera</taxon>
        <taxon>Paraneoptera</taxon>
        <taxon>Hemiptera</taxon>
        <taxon>Auchenorrhyncha</taxon>
        <taxon>Cercopoidea</taxon>
        <taxon>Clastopteridae</taxon>
        <taxon>Clastoptera</taxon>
    </lineage>
</organism>
<dbReference type="AlphaFoldDB" id="A0A1B6DS24"/>
<dbReference type="Pfam" id="PF15376">
    <property type="entry name" value="DUF4603"/>
    <property type="match status" value="1"/>
</dbReference>
<proteinExistence type="predicted"/>
<dbReference type="InterPro" id="IPR027871">
    <property type="entry name" value="DUF4603"/>
</dbReference>
<reference evidence="1" key="1">
    <citation type="submission" date="2015-12" db="EMBL/GenBank/DDBJ databases">
        <title>De novo transcriptome assembly of four potential Pierce s Disease insect vectors from Arizona vineyards.</title>
        <authorList>
            <person name="Tassone E.E."/>
        </authorList>
    </citation>
    <scope>NUCLEOTIDE SEQUENCE</scope>
</reference>
<accession>A0A1B6DS24</accession>
<dbReference type="PANTHER" id="PTHR17611">
    <property type="entry name" value="DNA SEGMENT, CHR 5, ERATO DOI 579, EXPRESSED"/>
    <property type="match status" value="1"/>
</dbReference>
<dbReference type="PANTHER" id="PTHR17611:SF3">
    <property type="entry name" value="DNA SEGMENT, CHR 5, ERATO DOI 579, EXPRESSED"/>
    <property type="match status" value="1"/>
</dbReference>